<keyword evidence="2" id="KW-1185">Reference proteome</keyword>
<sequence length="62" mass="7200">MNSNKSTKKTDTKPFSSYIWLELAPKLLKRKLSVINSKLARVHHKYDTYSELSQSSQSQNDQ</sequence>
<organism evidence="1 2">
    <name type="scientific">Crinalium epipsammum PCC 9333</name>
    <dbReference type="NCBI Taxonomy" id="1173022"/>
    <lineage>
        <taxon>Bacteria</taxon>
        <taxon>Bacillati</taxon>
        <taxon>Cyanobacteriota</taxon>
        <taxon>Cyanophyceae</taxon>
        <taxon>Gomontiellales</taxon>
        <taxon>Gomontiellaceae</taxon>
        <taxon>Crinalium</taxon>
    </lineage>
</organism>
<reference evidence="1 2" key="1">
    <citation type="submission" date="2012-06" db="EMBL/GenBank/DDBJ databases">
        <title>Finished chromosome of genome of Crinalium epipsammum PCC 9333.</title>
        <authorList>
            <consortium name="US DOE Joint Genome Institute"/>
            <person name="Gugger M."/>
            <person name="Coursin T."/>
            <person name="Rippka R."/>
            <person name="Tandeau De Marsac N."/>
            <person name="Huntemann M."/>
            <person name="Wei C.-L."/>
            <person name="Han J."/>
            <person name="Detter J.C."/>
            <person name="Han C."/>
            <person name="Tapia R."/>
            <person name="Davenport K."/>
            <person name="Daligault H."/>
            <person name="Erkkila T."/>
            <person name="Gu W."/>
            <person name="Munk A.C.C."/>
            <person name="Teshima H."/>
            <person name="Xu Y."/>
            <person name="Chain P."/>
            <person name="Chen A."/>
            <person name="Krypides N."/>
            <person name="Mavromatis K."/>
            <person name="Markowitz V."/>
            <person name="Szeto E."/>
            <person name="Ivanova N."/>
            <person name="Mikhailova N."/>
            <person name="Ovchinnikova G."/>
            <person name="Pagani I."/>
            <person name="Pati A."/>
            <person name="Goodwin L."/>
            <person name="Peters L."/>
            <person name="Pitluck S."/>
            <person name="Woyke T."/>
            <person name="Kerfeld C."/>
        </authorList>
    </citation>
    <scope>NUCLEOTIDE SEQUENCE [LARGE SCALE GENOMIC DNA]</scope>
    <source>
        <strain evidence="1 2">PCC 9333</strain>
    </source>
</reference>
<gene>
    <name evidence="1" type="ORF">Cri9333_0302</name>
</gene>
<dbReference type="Proteomes" id="UP000010472">
    <property type="component" value="Chromosome"/>
</dbReference>
<dbReference type="AlphaFoldDB" id="K9VT88"/>
<dbReference type="EMBL" id="CP003620">
    <property type="protein sequence ID" value="AFZ11288.1"/>
    <property type="molecule type" value="Genomic_DNA"/>
</dbReference>
<protein>
    <submittedName>
        <fullName evidence="1">Uncharacterized protein</fullName>
    </submittedName>
</protein>
<evidence type="ECO:0000313" key="2">
    <source>
        <dbReference type="Proteomes" id="UP000010472"/>
    </source>
</evidence>
<accession>K9VT88</accession>
<dbReference type="KEGG" id="cep:Cri9333_0302"/>
<evidence type="ECO:0000313" key="1">
    <source>
        <dbReference type="EMBL" id="AFZ11288.1"/>
    </source>
</evidence>
<dbReference type="HOGENOM" id="CLU_2896517_0_0_3"/>
<name>K9VT88_9CYAN</name>
<proteinExistence type="predicted"/>
<dbReference type="RefSeq" id="WP_015201430.1">
    <property type="nucleotide sequence ID" value="NC_019753.1"/>
</dbReference>